<protein>
    <submittedName>
        <fullName evidence="3">Uncharacterized protein</fullName>
    </submittedName>
</protein>
<dbReference type="AlphaFoldDB" id="A0A2U3EK49"/>
<evidence type="ECO:0000256" key="2">
    <source>
        <dbReference type="SAM" id="SignalP"/>
    </source>
</evidence>
<feature type="compositionally biased region" description="Low complexity" evidence="1">
    <location>
        <begin position="83"/>
        <end position="93"/>
    </location>
</feature>
<comment type="caution">
    <text evidence="3">The sequence shown here is derived from an EMBL/GenBank/DDBJ whole genome shotgun (WGS) entry which is preliminary data.</text>
</comment>
<reference evidence="3 4" key="1">
    <citation type="journal article" date="2016" name="Front. Microbiol.">
        <title>Genome and transcriptome sequences reveal the specific parasitism of the nematophagous Purpureocillium lilacinum 36-1.</title>
        <authorList>
            <person name="Xie J."/>
            <person name="Li S."/>
            <person name="Mo C."/>
            <person name="Xiao X."/>
            <person name="Peng D."/>
            <person name="Wang G."/>
            <person name="Xiao Y."/>
        </authorList>
    </citation>
    <scope>NUCLEOTIDE SEQUENCE [LARGE SCALE GENOMIC DNA]</scope>
    <source>
        <strain evidence="3 4">36-1</strain>
    </source>
</reference>
<feature type="chain" id="PRO_5015477152" evidence="2">
    <location>
        <begin position="23"/>
        <end position="226"/>
    </location>
</feature>
<dbReference type="EMBL" id="LCWV01000003">
    <property type="protein sequence ID" value="PWI74905.1"/>
    <property type="molecule type" value="Genomic_DNA"/>
</dbReference>
<feature type="region of interest" description="Disordered" evidence="1">
    <location>
        <begin position="26"/>
        <end position="101"/>
    </location>
</feature>
<feature type="signal peptide" evidence="2">
    <location>
        <begin position="1"/>
        <end position="22"/>
    </location>
</feature>
<dbReference type="Proteomes" id="UP000245956">
    <property type="component" value="Unassembled WGS sequence"/>
</dbReference>
<name>A0A2U3EK49_PURLI</name>
<evidence type="ECO:0000313" key="3">
    <source>
        <dbReference type="EMBL" id="PWI74905.1"/>
    </source>
</evidence>
<evidence type="ECO:0000313" key="4">
    <source>
        <dbReference type="Proteomes" id="UP000245956"/>
    </source>
</evidence>
<feature type="compositionally biased region" description="Basic and acidic residues" evidence="1">
    <location>
        <begin position="51"/>
        <end position="67"/>
    </location>
</feature>
<gene>
    <name evidence="3" type="ORF">PCL_08219</name>
</gene>
<accession>A0A2U3EK49</accession>
<evidence type="ECO:0000256" key="1">
    <source>
        <dbReference type="SAM" id="MobiDB-lite"/>
    </source>
</evidence>
<organism evidence="3 4">
    <name type="scientific">Purpureocillium lilacinum</name>
    <name type="common">Paecilomyces lilacinus</name>
    <dbReference type="NCBI Taxonomy" id="33203"/>
    <lineage>
        <taxon>Eukaryota</taxon>
        <taxon>Fungi</taxon>
        <taxon>Dikarya</taxon>
        <taxon>Ascomycota</taxon>
        <taxon>Pezizomycotina</taxon>
        <taxon>Sordariomycetes</taxon>
        <taxon>Hypocreomycetidae</taxon>
        <taxon>Hypocreales</taxon>
        <taxon>Ophiocordycipitaceae</taxon>
        <taxon>Purpureocillium</taxon>
    </lineage>
</organism>
<keyword evidence="2" id="KW-0732">Signal</keyword>
<proteinExistence type="predicted"/>
<sequence length="226" mass="24754">MYPLHILIAALAALLPALPVHCSKDHDNHAQRRRRRSYHHHHHVGAAADDEAARERDRDRSRHHDDSGGGNQHHQPGEKKPPSAKTPSSSPNKALPQKCDPIHSPQRVVACRGNRPCRGIHDWAPVFKGVVRVRARARRQVLPHEVVPQRGRLISCWPMGGGKDGGICAFFEGMKGGGGTGEDVDLMVGLMSDWHCGCARYLDKLGGVVIDYVEDVKHCNGSCVAG</sequence>
<feature type="compositionally biased region" description="Basic residues" evidence="1">
    <location>
        <begin position="31"/>
        <end position="44"/>
    </location>
</feature>